<dbReference type="OrthoDB" id="7472940at2759"/>
<reference evidence="1" key="1">
    <citation type="submission" date="2021-12" db="EMBL/GenBank/DDBJ databases">
        <authorList>
            <person name="Martin H S."/>
        </authorList>
    </citation>
    <scope>NUCLEOTIDE SEQUENCE</scope>
</reference>
<sequence length="419" mass="47993">MNTLKCSNCRIVIDELLAYVQNKISISNEISLVQICASAFSCEQIEKANNLLLEFLPQDVRSKTVRKGKGKENRLLHDIINVFKVTDPDILPVFVAKDLEKLPPITFDHLDVTKLLKDLTLVQTEIKRIKMSYATIEQLEDVKRECLNGKLTPLTTTKVNMKRGAYCDSGPIGLFPLDDSINTTEQHLEHPNYETSPPTGYQLKYRSINMNKVEGHNEKIQNKLTQCAVNRRDSCNGRSSDDVEEDGANASLLLHSEQTDDMERTKEKQTYAHIVKDHNTNEGWTVVQRKAIKSRNRLIGRMGNVVIESEEKFKAADRKIPLFITNVHKDTAEKDIINYIKKKTQESVTLEKISIKRQCEHNAYKLFVSRSKLPLYLDENLWPQGIIFRRFVHFKTKRSSDISVTNTEVTKNNMTTING</sequence>
<evidence type="ECO:0008006" key="3">
    <source>
        <dbReference type="Google" id="ProtNLM"/>
    </source>
</evidence>
<accession>A0A8J9Y8S0</accession>
<evidence type="ECO:0000313" key="1">
    <source>
        <dbReference type="EMBL" id="CAH0723264.1"/>
    </source>
</evidence>
<dbReference type="Proteomes" id="UP000838878">
    <property type="component" value="Chromosome 3"/>
</dbReference>
<organism evidence="1 2">
    <name type="scientific">Brenthis ino</name>
    <name type="common">lesser marbled fritillary</name>
    <dbReference type="NCBI Taxonomy" id="405034"/>
    <lineage>
        <taxon>Eukaryota</taxon>
        <taxon>Metazoa</taxon>
        <taxon>Ecdysozoa</taxon>
        <taxon>Arthropoda</taxon>
        <taxon>Hexapoda</taxon>
        <taxon>Insecta</taxon>
        <taxon>Pterygota</taxon>
        <taxon>Neoptera</taxon>
        <taxon>Endopterygota</taxon>
        <taxon>Lepidoptera</taxon>
        <taxon>Glossata</taxon>
        <taxon>Ditrysia</taxon>
        <taxon>Papilionoidea</taxon>
        <taxon>Nymphalidae</taxon>
        <taxon>Heliconiinae</taxon>
        <taxon>Argynnini</taxon>
        <taxon>Brenthis</taxon>
    </lineage>
</organism>
<dbReference type="AlphaFoldDB" id="A0A8J9Y8S0"/>
<proteinExistence type="predicted"/>
<keyword evidence="2" id="KW-1185">Reference proteome</keyword>
<protein>
    <recommendedName>
        <fullName evidence="3">Mutant cadherin</fullName>
    </recommendedName>
</protein>
<dbReference type="EMBL" id="OV170223">
    <property type="protein sequence ID" value="CAH0723264.1"/>
    <property type="molecule type" value="Genomic_DNA"/>
</dbReference>
<name>A0A8J9Y8S0_9NEOP</name>
<evidence type="ECO:0000313" key="2">
    <source>
        <dbReference type="Proteomes" id="UP000838878"/>
    </source>
</evidence>
<gene>
    <name evidence="1" type="ORF">BINO364_LOCUS9117</name>
</gene>
<feature type="non-terminal residue" evidence="1">
    <location>
        <position position="419"/>
    </location>
</feature>